<reference evidence="3 4" key="1">
    <citation type="submission" date="2020-02" db="EMBL/GenBank/DDBJ databases">
        <title>Integrative conjugative elements (ICEs) and plasmids drive adaptation of Pseudomonas nitroreducens strain HBP1 to wastewater environment.</title>
        <authorList>
            <person name="Sentchilo V."/>
            <person name="Carraro N."/>
            <person name="Bertelli C."/>
            <person name="van der Meer J.R."/>
        </authorList>
    </citation>
    <scope>NUCLEOTIDE SEQUENCE [LARGE SCALE GENOMIC DNA]</scope>
    <source>
        <strain evidence="3 4">HBP1</strain>
    </source>
</reference>
<feature type="region of interest" description="Disordered" evidence="1">
    <location>
        <begin position="149"/>
        <end position="168"/>
    </location>
</feature>
<keyword evidence="2" id="KW-0732">Signal</keyword>
<protein>
    <submittedName>
        <fullName evidence="3">Copper chaperone PCu(A)C</fullName>
    </submittedName>
</protein>
<evidence type="ECO:0000313" key="3">
    <source>
        <dbReference type="EMBL" id="QIE89403.1"/>
    </source>
</evidence>
<organism evidence="3 4">
    <name type="scientific">Pseudomonas nitroreducens</name>
    <dbReference type="NCBI Taxonomy" id="46680"/>
    <lineage>
        <taxon>Bacteria</taxon>
        <taxon>Pseudomonadati</taxon>
        <taxon>Pseudomonadota</taxon>
        <taxon>Gammaproteobacteria</taxon>
        <taxon>Pseudomonadales</taxon>
        <taxon>Pseudomonadaceae</taxon>
        <taxon>Pseudomonas</taxon>
    </lineage>
</organism>
<accession>A0A6G6J2J9</accession>
<dbReference type="PANTHER" id="PTHR36302">
    <property type="entry name" value="BLR7088 PROTEIN"/>
    <property type="match status" value="1"/>
</dbReference>
<evidence type="ECO:0000256" key="2">
    <source>
        <dbReference type="SAM" id="SignalP"/>
    </source>
</evidence>
<dbReference type="InterPro" id="IPR058248">
    <property type="entry name" value="Lxx211020-like"/>
</dbReference>
<dbReference type="InterPro" id="IPR007410">
    <property type="entry name" value="LpqE-like"/>
</dbReference>
<name>A0A6G6J2J9_PSENT</name>
<dbReference type="RefSeq" id="WP_024762979.1">
    <property type="nucleotide sequence ID" value="NZ_CP049140.1"/>
</dbReference>
<feature type="chain" id="PRO_5026023571" evidence="2">
    <location>
        <begin position="21"/>
        <end position="168"/>
    </location>
</feature>
<proteinExistence type="predicted"/>
<dbReference type="PANTHER" id="PTHR36302:SF1">
    <property type="entry name" value="COPPER CHAPERONE PCU(A)C"/>
    <property type="match status" value="1"/>
</dbReference>
<sequence length="168" mass="18202">MRKTLLAFAVLLGFSGAAMAHEYEAGNLHIDHPWSLLLPANSVNGAAYFIVQNHGKDADRLLGADTDRAASAEIHQHVEKDGMMKMQKVEGVDIPAGGKVVFAPGQYHLMLFGLKKPLTDGERFPLTLHFQKAGDVKVEVAVQKEAPLSKGTEGGTEMGHDMHGMQMN</sequence>
<dbReference type="EMBL" id="CP049140">
    <property type="protein sequence ID" value="QIE89403.1"/>
    <property type="molecule type" value="Genomic_DNA"/>
</dbReference>
<evidence type="ECO:0000313" key="4">
    <source>
        <dbReference type="Proteomes" id="UP000501063"/>
    </source>
</evidence>
<dbReference type="SUPFAM" id="SSF110087">
    <property type="entry name" value="DR1885-like metal-binding protein"/>
    <property type="match status" value="1"/>
</dbReference>
<dbReference type="AlphaFoldDB" id="A0A6G6J2J9"/>
<dbReference type="KEGG" id="pnt:G5B91_25320"/>
<evidence type="ECO:0000256" key="1">
    <source>
        <dbReference type="SAM" id="MobiDB-lite"/>
    </source>
</evidence>
<feature type="signal peptide" evidence="2">
    <location>
        <begin position="1"/>
        <end position="20"/>
    </location>
</feature>
<feature type="compositionally biased region" description="Basic and acidic residues" evidence="1">
    <location>
        <begin position="158"/>
        <end position="168"/>
    </location>
</feature>
<dbReference type="Proteomes" id="UP000501063">
    <property type="component" value="Chromosome"/>
</dbReference>
<dbReference type="Pfam" id="PF04314">
    <property type="entry name" value="PCuAC"/>
    <property type="match status" value="1"/>
</dbReference>
<dbReference type="InterPro" id="IPR036182">
    <property type="entry name" value="PCuAC_sf"/>
</dbReference>
<dbReference type="Gene3D" id="2.60.40.1890">
    <property type="entry name" value="PCu(A)C copper chaperone"/>
    <property type="match status" value="1"/>
</dbReference>
<gene>
    <name evidence="3" type="ORF">G5B91_25320</name>
</gene>